<feature type="transmembrane region" description="Helical" evidence="1">
    <location>
        <begin position="174"/>
        <end position="196"/>
    </location>
</feature>
<dbReference type="GeneID" id="20239236"/>
<feature type="transmembrane region" description="Helical" evidence="1">
    <location>
        <begin position="208"/>
        <end position="228"/>
    </location>
</feature>
<dbReference type="RefSeq" id="XP_009057348.1">
    <property type="nucleotide sequence ID" value="XM_009059100.1"/>
</dbReference>
<dbReference type="OrthoDB" id="5586934at2759"/>
<feature type="transmembrane region" description="Helical" evidence="1">
    <location>
        <begin position="56"/>
        <end position="77"/>
    </location>
</feature>
<protein>
    <submittedName>
        <fullName evidence="2">Uncharacterized protein</fullName>
    </submittedName>
</protein>
<feature type="transmembrane region" description="Helical" evidence="1">
    <location>
        <begin position="7"/>
        <end position="28"/>
    </location>
</feature>
<accession>V4AAE3</accession>
<gene>
    <name evidence="2" type="ORF">LOTGIDRAFT_163049</name>
</gene>
<sequence>MGEQNKLVLALMIVAAVMFAVTLAVYGVNALDTPIFERQVGATSDMYPTGISPSSWTFSIWSVIFLWQPLWLLYAFINICRRTGNGPVYANPVLLTPAFYFWFILSSVAMIAWVFFFDRLIFIGAFVSLFSIVFTVFAAMFTSYKPLAMYGGILIKEGRRVDIWLHRILVHNGLGIYFGWTSVATLINMVHVMVYVPEDPLELETAGTVALGVLTGGTLLYFVTDIFFFDRYSRYTIMPYLVICWAVSGSIDNHWNPEKTNSIFSAVILGLAGAIAVVKIIVTLYRHCKYPMYRDYVVESTIDK</sequence>
<dbReference type="OMA" id="WITAMTI"/>
<reference evidence="2 3" key="1">
    <citation type="journal article" date="2013" name="Nature">
        <title>Insights into bilaterian evolution from three spiralian genomes.</title>
        <authorList>
            <person name="Simakov O."/>
            <person name="Marletaz F."/>
            <person name="Cho S.J."/>
            <person name="Edsinger-Gonzales E."/>
            <person name="Havlak P."/>
            <person name="Hellsten U."/>
            <person name="Kuo D.H."/>
            <person name="Larsson T."/>
            <person name="Lv J."/>
            <person name="Arendt D."/>
            <person name="Savage R."/>
            <person name="Osoegawa K."/>
            <person name="de Jong P."/>
            <person name="Grimwood J."/>
            <person name="Chapman J.A."/>
            <person name="Shapiro H."/>
            <person name="Aerts A."/>
            <person name="Otillar R.P."/>
            <person name="Terry A.Y."/>
            <person name="Boore J.L."/>
            <person name="Grigoriev I.V."/>
            <person name="Lindberg D.R."/>
            <person name="Seaver E.C."/>
            <person name="Weisblat D.A."/>
            <person name="Putnam N.H."/>
            <person name="Rokhsar D.S."/>
        </authorList>
    </citation>
    <scope>NUCLEOTIDE SEQUENCE [LARGE SCALE GENOMIC DNA]</scope>
</reference>
<dbReference type="CTD" id="20239236"/>
<dbReference type="EMBL" id="KB202163">
    <property type="protein sequence ID" value="ESO92045.1"/>
    <property type="molecule type" value="Genomic_DNA"/>
</dbReference>
<dbReference type="AlphaFoldDB" id="V4AAE3"/>
<evidence type="ECO:0000313" key="2">
    <source>
        <dbReference type="EMBL" id="ESO92045.1"/>
    </source>
</evidence>
<feature type="transmembrane region" description="Helical" evidence="1">
    <location>
        <begin position="89"/>
        <end position="115"/>
    </location>
</feature>
<keyword evidence="3" id="KW-1185">Reference proteome</keyword>
<name>V4AAE3_LOTGI</name>
<feature type="transmembrane region" description="Helical" evidence="1">
    <location>
        <begin position="235"/>
        <end position="251"/>
    </location>
</feature>
<keyword evidence="1" id="KW-1133">Transmembrane helix</keyword>
<feature type="transmembrane region" description="Helical" evidence="1">
    <location>
        <begin position="263"/>
        <end position="285"/>
    </location>
</feature>
<keyword evidence="1" id="KW-0472">Membrane</keyword>
<keyword evidence="1" id="KW-0812">Transmembrane</keyword>
<dbReference type="Proteomes" id="UP000030746">
    <property type="component" value="Unassembled WGS sequence"/>
</dbReference>
<dbReference type="PANTHER" id="PTHR33802:SF1">
    <property type="entry name" value="XK-RELATED PROTEIN"/>
    <property type="match status" value="1"/>
</dbReference>
<evidence type="ECO:0000256" key="1">
    <source>
        <dbReference type="SAM" id="Phobius"/>
    </source>
</evidence>
<dbReference type="PANTHER" id="PTHR33802">
    <property type="entry name" value="SI:CH211-161H7.5-RELATED"/>
    <property type="match status" value="1"/>
</dbReference>
<evidence type="ECO:0000313" key="3">
    <source>
        <dbReference type="Proteomes" id="UP000030746"/>
    </source>
</evidence>
<feature type="transmembrane region" description="Helical" evidence="1">
    <location>
        <begin position="121"/>
        <end position="141"/>
    </location>
</feature>
<dbReference type="KEGG" id="lgi:LOTGIDRAFT_163049"/>
<dbReference type="HOGENOM" id="CLU_076617_0_0_1"/>
<organism evidence="2 3">
    <name type="scientific">Lottia gigantea</name>
    <name type="common">Giant owl limpet</name>
    <dbReference type="NCBI Taxonomy" id="225164"/>
    <lineage>
        <taxon>Eukaryota</taxon>
        <taxon>Metazoa</taxon>
        <taxon>Spiralia</taxon>
        <taxon>Lophotrochozoa</taxon>
        <taxon>Mollusca</taxon>
        <taxon>Gastropoda</taxon>
        <taxon>Patellogastropoda</taxon>
        <taxon>Lottioidea</taxon>
        <taxon>Lottiidae</taxon>
        <taxon>Lottia</taxon>
    </lineage>
</organism>
<proteinExistence type="predicted"/>